<dbReference type="GO" id="GO:0000981">
    <property type="term" value="F:DNA-binding transcription factor activity, RNA polymerase II-specific"/>
    <property type="evidence" value="ECO:0007669"/>
    <property type="project" value="TreeGrafter"/>
</dbReference>
<dbReference type="EMBL" id="CABFNP030000459">
    <property type="protein sequence ID" value="CAI6023057.1"/>
    <property type="molecule type" value="Genomic_DNA"/>
</dbReference>
<feature type="domain" description="Xylanolytic transcriptional activator regulatory" evidence="2">
    <location>
        <begin position="89"/>
        <end position="169"/>
    </location>
</feature>
<dbReference type="PANTHER" id="PTHR31644">
    <property type="entry name" value="TRANSCRIPTIONAL ACTIVATOR ARO80-RELATED"/>
    <property type="match status" value="1"/>
</dbReference>
<dbReference type="Proteomes" id="UP001160390">
    <property type="component" value="Unassembled WGS sequence"/>
</dbReference>
<evidence type="ECO:0000259" key="2">
    <source>
        <dbReference type="SMART" id="SM00906"/>
    </source>
</evidence>
<dbReference type="InterPro" id="IPR007219">
    <property type="entry name" value="XnlR_reg_dom"/>
</dbReference>
<proteinExistence type="predicted"/>
<protein>
    <recommendedName>
        <fullName evidence="2">Xylanolytic transcriptional activator regulatory domain-containing protein</fullName>
    </recommendedName>
</protein>
<dbReference type="PANTHER" id="PTHR31644:SF1">
    <property type="entry name" value="ZN(II)2CYS6 TRANSCRIPTION FACTOR (EUROFUNG)"/>
    <property type="match status" value="1"/>
</dbReference>
<reference evidence="3" key="1">
    <citation type="submission" date="2023-01" db="EMBL/GenBank/DDBJ databases">
        <authorList>
            <person name="Piombo E."/>
        </authorList>
    </citation>
    <scope>NUCLEOTIDE SEQUENCE</scope>
</reference>
<dbReference type="GO" id="GO:0006351">
    <property type="term" value="P:DNA-templated transcription"/>
    <property type="evidence" value="ECO:0007669"/>
    <property type="project" value="InterPro"/>
</dbReference>
<dbReference type="GO" id="GO:0005634">
    <property type="term" value="C:nucleus"/>
    <property type="evidence" value="ECO:0007669"/>
    <property type="project" value="TreeGrafter"/>
</dbReference>
<dbReference type="InterPro" id="IPR052780">
    <property type="entry name" value="AAA_Catabolism_Regulators"/>
</dbReference>
<dbReference type="GO" id="GO:0003677">
    <property type="term" value="F:DNA binding"/>
    <property type="evidence" value="ECO:0007669"/>
    <property type="project" value="InterPro"/>
</dbReference>
<evidence type="ECO:0000256" key="1">
    <source>
        <dbReference type="ARBA" id="ARBA00023242"/>
    </source>
</evidence>
<organism evidence="3 4">
    <name type="scientific">Clonostachys chloroleuca</name>
    <dbReference type="NCBI Taxonomy" id="1926264"/>
    <lineage>
        <taxon>Eukaryota</taxon>
        <taxon>Fungi</taxon>
        <taxon>Dikarya</taxon>
        <taxon>Ascomycota</taxon>
        <taxon>Pezizomycotina</taxon>
        <taxon>Sordariomycetes</taxon>
        <taxon>Hypocreomycetidae</taxon>
        <taxon>Hypocreales</taxon>
        <taxon>Bionectriaceae</taxon>
        <taxon>Clonostachys</taxon>
    </lineage>
</organism>
<comment type="caution">
    <text evidence="3">The sequence shown here is derived from an EMBL/GenBank/DDBJ whole genome shotgun (WGS) entry which is preliminary data.</text>
</comment>
<dbReference type="SMART" id="SM00906">
    <property type="entry name" value="Fungal_trans"/>
    <property type="match status" value="1"/>
</dbReference>
<gene>
    <name evidence="3" type="ORF">CCHLO57077_00013468</name>
</gene>
<dbReference type="AlphaFoldDB" id="A0AA35LQB8"/>
<sequence length="508" mass="57667">MTKIRRSDYFLLTAILAVASRDMPGHVLVHRYCWDHAQRLLLEVLLAHSWAQTPRTVQAILLLAEWIPYQIKQDGTESPKSLLGEDRSAWSLIGLAVRQGYLLRLDRAAFPSTRSSESRETSETEEEKRLIWTYIYLTDRQISVRMGQSFWSRGPSLSSKLTNKDFPNLKSLPGMEEEDFASALQAKTELTQILYNAHGILYSSTERTLTMVNDGDYARYLDDFQRSITNWYSAWNGGNYSPNVRATLLLLYEYVCLYVNAFSFQAVLTRASGACSQRQDTNPDKGVSSVPPFSRGLMCSPDGPYVYEAISCARKILGLINQLHPRDTLRFLPTRFYLYGVYAAVFLYKAQSAGAFESVAQRQENSELAGRFISKLEQISQDELHLCRRYSEMLGRIWRSGNSQRPCHDGTVSRPRLADHDVPGTVEESNSSIVSMVDETNSHMSWPTDRGQNHWNYVLNEWGQGAVDTMQYNTDAATMPDIEGYFLGSFFPGVTGVNFQHEFGEMGL</sequence>
<keyword evidence="1" id="KW-0539">Nucleus</keyword>
<accession>A0AA35LQB8</accession>
<keyword evidence="4" id="KW-1185">Reference proteome</keyword>
<name>A0AA35LQB8_9HYPO</name>
<dbReference type="GO" id="GO:0008270">
    <property type="term" value="F:zinc ion binding"/>
    <property type="evidence" value="ECO:0007669"/>
    <property type="project" value="InterPro"/>
</dbReference>
<evidence type="ECO:0000313" key="4">
    <source>
        <dbReference type="Proteomes" id="UP001160390"/>
    </source>
</evidence>
<dbReference type="CDD" id="cd12148">
    <property type="entry name" value="fungal_TF_MHR"/>
    <property type="match status" value="1"/>
</dbReference>
<evidence type="ECO:0000313" key="3">
    <source>
        <dbReference type="EMBL" id="CAI6023057.1"/>
    </source>
</evidence>